<keyword evidence="4 7" id="KW-0812">Transmembrane</keyword>
<dbReference type="KEGG" id="ghl:GM160_04480"/>
<dbReference type="EMBL" id="CP046415">
    <property type="protein sequence ID" value="QGT78215.1"/>
    <property type="molecule type" value="Genomic_DNA"/>
</dbReference>
<feature type="transmembrane region" description="Helical" evidence="7">
    <location>
        <begin position="38"/>
        <end position="58"/>
    </location>
</feature>
<keyword evidence="5 7" id="KW-1133">Transmembrane helix</keyword>
<evidence type="ECO:0000256" key="7">
    <source>
        <dbReference type="RuleBase" id="RU365041"/>
    </source>
</evidence>
<dbReference type="PANTHER" id="PTHR33778:SF1">
    <property type="entry name" value="MAGNESIUM TRANSPORTER YHID-RELATED"/>
    <property type="match status" value="1"/>
</dbReference>
<reference evidence="9 10" key="1">
    <citation type="submission" date="2019-11" db="EMBL/GenBank/DDBJ databases">
        <authorList>
            <person name="Zhang J."/>
            <person name="Sun C."/>
        </authorList>
    </citation>
    <scope>NUCLEOTIDE SEQUENCE [LARGE SCALE GENOMIC DNA]</scope>
    <source>
        <strain evidence="10">sp2</strain>
    </source>
</reference>
<evidence type="ECO:0000256" key="4">
    <source>
        <dbReference type="ARBA" id="ARBA00022692"/>
    </source>
</evidence>
<dbReference type="AlphaFoldDB" id="A0A6I6D1V1"/>
<dbReference type="InterPro" id="IPR049177">
    <property type="entry name" value="MgtC_SapB_SrpB_YhiD_N"/>
</dbReference>
<feature type="domain" description="MgtC/SapB/SrpB/YhiD N-terminal" evidence="8">
    <location>
        <begin position="17"/>
        <end position="138"/>
    </location>
</feature>
<evidence type="ECO:0000256" key="6">
    <source>
        <dbReference type="ARBA" id="ARBA00023136"/>
    </source>
</evidence>
<comment type="subcellular location">
    <subcellularLocation>
        <location evidence="7">Cell inner membrane</location>
        <topology evidence="7">Multi-pass membrane protein</topology>
    </subcellularLocation>
    <subcellularLocation>
        <location evidence="1">Cell membrane</location>
        <topology evidence="1">Multi-pass membrane protein</topology>
    </subcellularLocation>
</comment>
<organism evidence="9 10">
    <name type="scientific">Guyparkeria halophila</name>
    <dbReference type="NCBI Taxonomy" id="47960"/>
    <lineage>
        <taxon>Bacteria</taxon>
        <taxon>Pseudomonadati</taxon>
        <taxon>Pseudomonadota</taxon>
        <taxon>Gammaproteobacteria</taxon>
        <taxon>Chromatiales</taxon>
        <taxon>Thioalkalibacteraceae</taxon>
        <taxon>Guyparkeria</taxon>
    </lineage>
</organism>
<evidence type="ECO:0000313" key="10">
    <source>
        <dbReference type="Proteomes" id="UP000427716"/>
    </source>
</evidence>
<evidence type="ECO:0000259" key="8">
    <source>
        <dbReference type="Pfam" id="PF02308"/>
    </source>
</evidence>
<accession>A0A6I6D1V1</accession>
<evidence type="ECO:0000313" key="9">
    <source>
        <dbReference type="EMBL" id="QGT78215.1"/>
    </source>
</evidence>
<evidence type="ECO:0000256" key="3">
    <source>
        <dbReference type="ARBA" id="ARBA00022475"/>
    </source>
</evidence>
<proteinExistence type="inferred from homology"/>
<dbReference type="GO" id="GO:0005886">
    <property type="term" value="C:plasma membrane"/>
    <property type="evidence" value="ECO:0007669"/>
    <property type="project" value="UniProtKB-SubCell"/>
</dbReference>
<feature type="transmembrane region" description="Helical" evidence="7">
    <location>
        <begin position="70"/>
        <end position="87"/>
    </location>
</feature>
<dbReference type="PANTHER" id="PTHR33778">
    <property type="entry name" value="PROTEIN MGTC"/>
    <property type="match status" value="1"/>
</dbReference>
<keyword evidence="7" id="KW-0997">Cell inner membrane</keyword>
<evidence type="ECO:0000256" key="5">
    <source>
        <dbReference type="ARBA" id="ARBA00022989"/>
    </source>
</evidence>
<dbReference type="Pfam" id="PF02308">
    <property type="entry name" value="MgtC"/>
    <property type="match status" value="1"/>
</dbReference>
<keyword evidence="6 7" id="KW-0472">Membrane</keyword>
<name>A0A6I6D1V1_9GAMM</name>
<dbReference type="PRINTS" id="PR01837">
    <property type="entry name" value="MGTCSAPBPROT"/>
</dbReference>
<dbReference type="Proteomes" id="UP000427716">
    <property type="component" value="Chromosome"/>
</dbReference>
<gene>
    <name evidence="9" type="ORF">GM160_04480</name>
</gene>
<sequence length="162" mass="17500">MPFDIDWSSVYWNLTYLAAAYVLALPVALERETHSRSAGLRTFPLVAVASCAYMLLGINVLESSGAEARVFEGIITGMGFIGGGAILKSQNRTTGTATAASLWTTGAIGVAVAWNHFEIALLLSIVTFASLRLLSPAKQVLNGHRDEADERISVRDTRDEER</sequence>
<evidence type="ECO:0000256" key="2">
    <source>
        <dbReference type="ARBA" id="ARBA00009298"/>
    </source>
</evidence>
<protein>
    <recommendedName>
        <fullName evidence="7">Protein MgtC</fullName>
    </recommendedName>
</protein>
<keyword evidence="10" id="KW-1185">Reference proteome</keyword>
<dbReference type="RefSeq" id="WP_136866007.1">
    <property type="nucleotide sequence ID" value="NZ_CP046415.1"/>
</dbReference>
<evidence type="ECO:0000256" key="1">
    <source>
        <dbReference type="ARBA" id="ARBA00004651"/>
    </source>
</evidence>
<keyword evidence="3" id="KW-1003">Cell membrane</keyword>
<comment type="similarity">
    <text evidence="2 7">Belongs to the MgtC/SapB family.</text>
</comment>
<feature type="transmembrane region" description="Helical" evidence="7">
    <location>
        <begin position="12"/>
        <end position="29"/>
    </location>
</feature>
<dbReference type="InterPro" id="IPR003416">
    <property type="entry name" value="MgtC/SapB/SrpB/YhiD_fam"/>
</dbReference>